<organism evidence="2 3">
    <name type="scientific">Thermoflavimicrobium dichotomicum</name>
    <dbReference type="NCBI Taxonomy" id="46223"/>
    <lineage>
        <taxon>Bacteria</taxon>
        <taxon>Bacillati</taxon>
        <taxon>Bacillota</taxon>
        <taxon>Bacilli</taxon>
        <taxon>Bacillales</taxon>
        <taxon>Thermoactinomycetaceae</taxon>
        <taxon>Thermoflavimicrobium</taxon>
    </lineage>
</organism>
<evidence type="ECO:0000313" key="3">
    <source>
        <dbReference type="Proteomes" id="UP000199545"/>
    </source>
</evidence>
<evidence type="ECO:0000313" key="2">
    <source>
        <dbReference type="EMBL" id="SFJ88791.1"/>
    </source>
</evidence>
<dbReference type="STRING" id="46223.SAMN05421852_1318"/>
<name>A0A1I3V3T3_9BACL</name>
<sequence>MDILCIDFMNSDWRDWRGSGRREDRLYQTAWIESFLQKWEFEAPIPPDPETLMTLRKLRDGMRSIVEALVENKPAQQVDIDQLNQALQHAQTYPQLYWHKEGFRMEQVSSAHGWPFVISQIAASFAELVTYEDVRRIKICANDDCRWIFFDESRNRARHWCDSRLCGNLLKVRRFRAKKKTDKES</sequence>
<dbReference type="Proteomes" id="UP000199545">
    <property type="component" value="Unassembled WGS sequence"/>
</dbReference>
<dbReference type="SUPFAM" id="SSF160904">
    <property type="entry name" value="Jann2411-like"/>
    <property type="match status" value="1"/>
</dbReference>
<dbReference type="InterPro" id="IPR021005">
    <property type="entry name" value="Znf_CGNR"/>
</dbReference>
<dbReference type="InterPro" id="IPR010852">
    <property type="entry name" value="ABATE"/>
</dbReference>
<accession>A0A1I3V3T3</accession>
<dbReference type="Gene3D" id="1.10.3300.10">
    <property type="entry name" value="Jann2411-like domain"/>
    <property type="match status" value="1"/>
</dbReference>
<dbReference type="Pfam" id="PF07336">
    <property type="entry name" value="ABATE"/>
    <property type="match status" value="1"/>
</dbReference>
<protein>
    <submittedName>
        <fullName evidence="2">Conserved protein containing a Zn-ribbon-like motif, possibly RNA-binding</fullName>
    </submittedName>
</protein>
<gene>
    <name evidence="2" type="ORF">SAMN05421852_1318</name>
</gene>
<dbReference type="Pfam" id="PF11706">
    <property type="entry name" value="zf-CGNR"/>
    <property type="match status" value="1"/>
</dbReference>
<dbReference type="AlphaFoldDB" id="A0A1I3V3T3"/>
<proteinExistence type="predicted"/>
<dbReference type="PANTHER" id="PTHR35525:SF3">
    <property type="entry name" value="BLL6575 PROTEIN"/>
    <property type="match status" value="1"/>
</dbReference>
<dbReference type="OrthoDB" id="123307at2"/>
<reference evidence="2 3" key="1">
    <citation type="submission" date="2016-10" db="EMBL/GenBank/DDBJ databases">
        <authorList>
            <person name="de Groot N.N."/>
        </authorList>
    </citation>
    <scope>NUCLEOTIDE SEQUENCE [LARGE SCALE GENOMIC DNA]</scope>
    <source>
        <strain evidence="2 3">DSM 44778</strain>
    </source>
</reference>
<dbReference type="InterPro" id="IPR023286">
    <property type="entry name" value="ABATE_dom_sf"/>
</dbReference>
<dbReference type="EMBL" id="FORR01000031">
    <property type="protein sequence ID" value="SFJ88791.1"/>
    <property type="molecule type" value="Genomic_DNA"/>
</dbReference>
<evidence type="ECO:0000259" key="1">
    <source>
        <dbReference type="Pfam" id="PF11706"/>
    </source>
</evidence>
<feature type="domain" description="Zinc finger CGNR" evidence="1">
    <location>
        <begin position="136"/>
        <end position="179"/>
    </location>
</feature>
<keyword evidence="3" id="KW-1185">Reference proteome</keyword>
<dbReference type="PANTHER" id="PTHR35525">
    <property type="entry name" value="BLL6575 PROTEIN"/>
    <property type="match status" value="1"/>
</dbReference>
<dbReference type="RefSeq" id="WP_093231686.1">
    <property type="nucleotide sequence ID" value="NZ_FORR01000031.1"/>
</dbReference>